<proteinExistence type="predicted"/>
<dbReference type="Proteomes" id="UP000473470">
    <property type="component" value="Unassembled WGS sequence"/>
</dbReference>
<evidence type="ECO:0000313" key="2">
    <source>
        <dbReference type="Proteomes" id="UP000473470"/>
    </source>
</evidence>
<gene>
    <name evidence="1" type="ORF">F7R25_04050</name>
</gene>
<comment type="caution">
    <text evidence="1">The sequence shown here is derived from an EMBL/GenBank/DDBJ whole genome shotgun (WGS) entry which is preliminary data.</text>
</comment>
<accession>A0A6L3N641</accession>
<dbReference type="EMBL" id="VZOK01000004">
    <property type="protein sequence ID" value="KAB0640677.1"/>
    <property type="molecule type" value="Genomic_DNA"/>
</dbReference>
<sequence length="389" mass="45010">MKVQPTTILKVRQAIGELKANGRKASTSSVAAHLGLSGPRVYQVLHKRGELSSLDSFTSKRDFERIAQELKTHHTKNLILQEIKCLPIDGLSRLSNVQLSTMLTNYKIPHSRNLLGRVRLIENTELYTPSELFGMVEANIKFDSFKQLLYANKIPFKKVRKTYARRVNKTQATLNHLRSIDTRKMSIKDIWRLDVMKNYQSYETVRQLLRSNNIPYGRKLAFADEVKNKLNDLDTASMTFKEIHELVGGPEARLRIVIQSNKIPYRKLKRKEIKFKSKYSRLYSKLDNIDTSQYTVEELRHMLGFSVPVSSLYARLKSRGQAYKKNMSIAEKLSSLDTSKHTIKELGEIVGIHCYQTMYYAVRTAGFPYKRSTKYRDRKNAIFEGSIKF</sequence>
<reference evidence="1 2" key="1">
    <citation type="submission" date="2019-09" db="EMBL/GenBank/DDBJ databases">
        <title>Draft genome sequences of 48 bacterial type strains from the CCUG.</title>
        <authorList>
            <person name="Tunovic T."/>
            <person name="Pineiro-Iglesias B."/>
            <person name="Unosson C."/>
            <person name="Inganas E."/>
            <person name="Ohlen M."/>
            <person name="Cardew S."/>
            <person name="Jensie-Markopoulos S."/>
            <person name="Salva-Serra F."/>
            <person name="Jaen-Luchoro D."/>
            <person name="Karlsson R."/>
            <person name="Svensson-Stadler L."/>
            <person name="Chun J."/>
            <person name="Moore E."/>
        </authorList>
    </citation>
    <scope>NUCLEOTIDE SEQUENCE [LARGE SCALE GENOMIC DNA]</scope>
    <source>
        <strain evidence="1 2">CCUG 65686</strain>
    </source>
</reference>
<evidence type="ECO:0000313" key="1">
    <source>
        <dbReference type="EMBL" id="KAB0640677.1"/>
    </source>
</evidence>
<dbReference type="RefSeq" id="WP_150998436.1">
    <property type="nucleotide sequence ID" value="NZ_CABVPM010000001.1"/>
</dbReference>
<protein>
    <submittedName>
        <fullName evidence="1">Uncharacterized protein</fullName>
    </submittedName>
</protein>
<dbReference type="AlphaFoldDB" id="A0A6L3N641"/>
<organism evidence="1 2">
    <name type="scientific">Burkholderia stagnalis</name>
    <dbReference type="NCBI Taxonomy" id="1503054"/>
    <lineage>
        <taxon>Bacteria</taxon>
        <taxon>Pseudomonadati</taxon>
        <taxon>Pseudomonadota</taxon>
        <taxon>Betaproteobacteria</taxon>
        <taxon>Burkholderiales</taxon>
        <taxon>Burkholderiaceae</taxon>
        <taxon>Burkholderia</taxon>
        <taxon>Burkholderia cepacia complex</taxon>
    </lineage>
</organism>
<name>A0A6L3N641_9BURK</name>